<gene>
    <name evidence="2" type="ORF">CVIRNUC_008699</name>
</gene>
<keyword evidence="3" id="KW-1185">Reference proteome</keyword>
<evidence type="ECO:0000256" key="1">
    <source>
        <dbReference type="SAM" id="MobiDB-lite"/>
    </source>
</evidence>
<dbReference type="EMBL" id="CAUYUE010000012">
    <property type="protein sequence ID" value="CAK0785490.1"/>
    <property type="molecule type" value="Genomic_DNA"/>
</dbReference>
<feature type="region of interest" description="Disordered" evidence="1">
    <location>
        <begin position="291"/>
        <end position="312"/>
    </location>
</feature>
<accession>A0AAV1IGZ8</accession>
<dbReference type="Proteomes" id="UP001314263">
    <property type="component" value="Unassembled WGS sequence"/>
</dbReference>
<evidence type="ECO:0000313" key="2">
    <source>
        <dbReference type="EMBL" id="CAK0785490.1"/>
    </source>
</evidence>
<proteinExistence type="predicted"/>
<evidence type="ECO:0000313" key="3">
    <source>
        <dbReference type="Proteomes" id="UP001314263"/>
    </source>
</evidence>
<comment type="caution">
    <text evidence="2">The sequence shown here is derived from an EMBL/GenBank/DDBJ whole genome shotgun (WGS) entry which is preliminary data.</text>
</comment>
<dbReference type="AlphaFoldDB" id="A0AAV1IGZ8"/>
<reference evidence="2 3" key="1">
    <citation type="submission" date="2023-10" db="EMBL/GenBank/DDBJ databases">
        <authorList>
            <person name="Maclean D."/>
            <person name="Macfadyen A."/>
        </authorList>
    </citation>
    <scope>NUCLEOTIDE SEQUENCE [LARGE SCALE GENOMIC DNA]</scope>
</reference>
<name>A0AAV1IGZ8_9CHLO</name>
<sequence>MGDHKPVSRVYSNVVSAKAHAGLRSVHCGDHGADAATQDWAADTCTGNAALSADEAWLRLPSHDLDLPPGCNVFDAHQDFDLGYFDDVSYNIASSCGPLADAELLSVTSEPMSPGMLEPVVFMPPVVDLVNRPCAAGTAAKVHMSNADAWDEGVRREVLAHPSCPCCVGKEASPEGCRSRLGHLSTLQEVTLEYMEANGLLDFTLEVHMRTLGILKWSSRKRGAIRRLLRHSPDLQGRSGNTVDAFDQTVGEIRGALEQEYSNYKTPTPIMKTLIRDLRQRWYKTREYRLHRHGLPSGTSTPKQATPPRARA</sequence>
<protein>
    <submittedName>
        <fullName evidence="2">Uncharacterized protein</fullName>
    </submittedName>
</protein>
<organism evidence="2 3">
    <name type="scientific">Coccomyxa viridis</name>
    <dbReference type="NCBI Taxonomy" id="1274662"/>
    <lineage>
        <taxon>Eukaryota</taxon>
        <taxon>Viridiplantae</taxon>
        <taxon>Chlorophyta</taxon>
        <taxon>core chlorophytes</taxon>
        <taxon>Trebouxiophyceae</taxon>
        <taxon>Trebouxiophyceae incertae sedis</taxon>
        <taxon>Coccomyxaceae</taxon>
        <taxon>Coccomyxa</taxon>
    </lineage>
</organism>